<dbReference type="GeneID" id="113712729"/>
<accession>A0A6P6UNZ7</accession>
<sequence length="341" mass="39079">MYLASMHQYLTTEPNSSSLFFPPNSVSLSLTQTQASLAELQNSFFVLSLIRFIIPRVHPSLSGIEKMEDYLQYMRTLRTQMTEVEDQATKLSAQQQIHLTTIRNVERDLDFVKNETKRVIEEKDRIMKEKGLICSQILEKQRKITSLELDSSTLNQTLDLMQHERVTQSTKLLEKSSYYTKVAGDIITELKDQQGWIIANECSFLDTENGLVGNNITREICETEESQGNIMKSLLMKFDAAKAELDQVVQMKYNLVLENSKIKHAMELVKGKLNEYKPELREMDSELLDEELQVLLSDKSGEAEFLQALQLQIMTLKEISHPVKCSCGEEYRVELGAYGEA</sequence>
<dbReference type="OrthoDB" id="1933536at2759"/>
<evidence type="ECO:0000256" key="1">
    <source>
        <dbReference type="SAM" id="Coils"/>
    </source>
</evidence>
<protein>
    <submittedName>
        <fullName evidence="3">Uncharacterized protein isoform X1</fullName>
    </submittedName>
</protein>
<keyword evidence="1" id="KW-0175">Coiled coil</keyword>
<organism evidence="2 3">
    <name type="scientific">Coffea arabica</name>
    <name type="common">Arabian coffee</name>
    <dbReference type="NCBI Taxonomy" id="13443"/>
    <lineage>
        <taxon>Eukaryota</taxon>
        <taxon>Viridiplantae</taxon>
        <taxon>Streptophyta</taxon>
        <taxon>Embryophyta</taxon>
        <taxon>Tracheophyta</taxon>
        <taxon>Spermatophyta</taxon>
        <taxon>Magnoliopsida</taxon>
        <taxon>eudicotyledons</taxon>
        <taxon>Gunneridae</taxon>
        <taxon>Pentapetalae</taxon>
        <taxon>asterids</taxon>
        <taxon>lamiids</taxon>
        <taxon>Gentianales</taxon>
        <taxon>Rubiaceae</taxon>
        <taxon>Ixoroideae</taxon>
        <taxon>Gardenieae complex</taxon>
        <taxon>Bertiereae - Coffeeae clade</taxon>
        <taxon>Coffeeae</taxon>
        <taxon>Coffea</taxon>
    </lineage>
</organism>
<gene>
    <name evidence="3" type="primary">LOC113712729</name>
</gene>
<dbReference type="PANTHER" id="PTHR38353:SF2">
    <property type="entry name" value="TROPOMYOSIN"/>
    <property type="match status" value="1"/>
</dbReference>
<dbReference type="AlphaFoldDB" id="A0A6P6UNZ7"/>
<proteinExistence type="predicted"/>
<dbReference type="PANTHER" id="PTHR38353">
    <property type="entry name" value="TROPOMYOSIN"/>
    <property type="match status" value="1"/>
</dbReference>
<dbReference type="RefSeq" id="XP_027092071.1">
    <property type="nucleotide sequence ID" value="XM_027236270.2"/>
</dbReference>
<evidence type="ECO:0000313" key="3">
    <source>
        <dbReference type="RefSeq" id="XP_027092071.1"/>
    </source>
</evidence>
<dbReference type="Proteomes" id="UP001652660">
    <property type="component" value="Chromosome 10e"/>
</dbReference>
<evidence type="ECO:0000313" key="2">
    <source>
        <dbReference type="Proteomes" id="UP001652660"/>
    </source>
</evidence>
<feature type="coiled-coil region" evidence="1">
    <location>
        <begin position="74"/>
        <end position="122"/>
    </location>
</feature>
<keyword evidence="2" id="KW-1185">Reference proteome</keyword>
<reference evidence="2" key="1">
    <citation type="journal article" date="2025" name="Foods">
        <title>Unveiling the Microbial Signatures of Arabica Coffee Cherries: Insights into Ripeness Specific Diversity, Functional Traits, and Implications for Quality and Safety.</title>
        <authorList>
            <consortium name="RefSeq"/>
            <person name="Tenea G.N."/>
            <person name="Cifuentes V."/>
            <person name="Reyes P."/>
            <person name="Cevallos-Vallejos M."/>
        </authorList>
    </citation>
    <scope>NUCLEOTIDE SEQUENCE [LARGE SCALE GENOMIC DNA]</scope>
</reference>
<name>A0A6P6UNZ7_COFAR</name>
<reference evidence="3" key="2">
    <citation type="submission" date="2025-08" db="UniProtKB">
        <authorList>
            <consortium name="RefSeq"/>
        </authorList>
    </citation>
    <scope>IDENTIFICATION</scope>
    <source>
        <tissue evidence="3">Leaves</tissue>
    </source>
</reference>